<protein>
    <recommendedName>
        <fullName evidence="4">Secreted protein</fullName>
    </recommendedName>
</protein>
<dbReference type="EMBL" id="JAAGAX010000011">
    <property type="protein sequence ID" value="KAF2297683.1"/>
    <property type="molecule type" value="Genomic_DNA"/>
</dbReference>
<feature type="signal peptide" evidence="1">
    <location>
        <begin position="1"/>
        <end position="21"/>
    </location>
</feature>
<keyword evidence="3" id="KW-1185">Reference proteome</keyword>
<name>A0A6A6LC61_HEVBR</name>
<reference evidence="2 3" key="1">
    <citation type="journal article" date="2020" name="Mol. Plant">
        <title>The Chromosome-Based Rubber Tree Genome Provides New Insights into Spurge Genome Evolution and Rubber Biosynthesis.</title>
        <authorList>
            <person name="Liu J."/>
            <person name="Shi C."/>
            <person name="Shi C.C."/>
            <person name="Li W."/>
            <person name="Zhang Q.J."/>
            <person name="Zhang Y."/>
            <person name="Li K."/>
            <person name="Lu H.F."/>
            <person name="Shi C."/>
            <person name="Zhu S.T."/>
            <person name="Xiao Z.Y."/>
            <person name="Nan H."/>
            <person name="Yue Y."/>
            <person name="Zhu X.G."/>
            <person name="Wu Y."/>
            <person name="Hong X.N."/>
            <person name="Fan G.Y."/>
            <person name="Tong Y."/>
            <person name="Zhang D."/>
            <person name="Mao C.L."/>
            <person name="Liu Y.L."/>
            <person name="Hao S.J."/>
            <person name="Liu W.Q."/>
            <person name="Lv M.Q."/>
            <person name="Zhang H.B."/>
            <person name="Liu Y."/>
            <person name="Hu-Tang G.R."/>
            <person name="Wang J.P."/>
            <person name="Wang J.H."/>
            <person name="Sun Y.H."/>
            <person name="Ni S.B."/>
            <person name="Chen W.B."/>
            <person name="Zhang X.C."/>
            <person name="Jiao Y.N."/>
            <person name="Eichler E.E."/>
            <person name="Li G.H."/>
            <person name="Liu X."/>
            <person name="Gao L.Z."/>
        </authorList>
    </citation>
    <scope>NUCLEOTIDE SEQUENCE [LARGE SCALE GENOMIC DNA]</scope>
    <source>
        <strain evidence="3">cv. GT1</strain>
        <tissue evidence="2">Leaf</tissue>
    </source>
</reference>
<evidence type="ECO:0000313" key="3">
    <source>
        <dbReference type="Proteomes" id="UP000467840"/>
    </source>
</evidence>
<sequence length="170" mass="17714">MAIKLVYVALFASLTLEMCTAHGNVVSDVKDAKSSSPQGGQARNCHKKLISNNAYKVTAPEHSLDSVCRILTDEKDQGTFEPNNPGFQAGLGGTWEGIPFLGIGPGAGFLGIGNGQDFGNYARDGKGGFVHVNGVVTLPGVVEVAAEASPVEADIPPLQILQVRLLLAGQ</sequence>
<proteinExistence type="predicted"/>
<dbReference type="AlphaFoldDB" id="A0A6A6LC61"/>
<gene>
    <name evidence="2" type="ORF">GH714_002205</name>
</gene>
<dbReference type="Proteomes" id="UP000467840">
    <property type="component" value="Chromosome 1"/>
</dbReference>
<evidence type="ECO:0000256" key="1">
    <source>
        <dbReference type="SAM" id="SignalP"/>
    </source>
</evidence>
<evidence type="ECO:0000313" key="2">
    <source>
        <dbReference type="EMBL" id="KAF2297683.1"/>
    </source>
</evidence>
<organism evidence="2 3">
    <name type="scientific">Hevea brasiliensis</name>
    <name type="common">Para rubber tree</name>
    <name type="synonym">Siphonia brasiliensis</name>
    <dbReference type="NCBI Taxonomy" id="3981"/>
    <lineage>
        <taxon>Eukaryota</taxon>
        <taxon>Viridiplantae</taxon>
        <taxon>Streptophyta</taxon>
        <taxon>Embryophyta</taxon>
        <taxon>Tracheophyta</taxon>
        <taxon>Spermatophyta</taxon>
        <taxon>Magnoliopsida</taxon>
        <taxon>eudicotyledons</taxon>
        <taxon>Gunneridae</taxon>
        <taxon>Pentapetalae</taxon>
        <taxon>rosids</taxon>
        <taxon>fabids</taxon>
        <taxon>Malpighiales</taxon>
        <taxon>Euphorbiaceae</taxon>
        <taxon>Crotonoideae</taxon>
        <taxon>Micrandreae</taxon>
        <taxon>Hevea</taxon>
    </lineage>
</organism>
<feature type="chain" id="PRO_5025552798" description="Secreted protein" evidence="1">
    <location>
        <begin position="22"/>
        <end position="170"/>
    </location>
</feature>
<keyword evidence="1" id="KW-0732">Signal</keyword>
<accession>A0A6A6LC61</accession>
<evidence type="ECO:0008006" key="4">
    <source>
        <dbReference type="Google" id="ProtNLM"/>
    </source>
</evidence>
<comment type="caution">
    <text evidence="2">The sequence shown here is derived from an EMBL/GenBank/DDBJ whole genome shotgun (WGS) entry which is preliminary data.</text>
</comment>